<dbReference type="EMBL" id="CP014584">
    <property type="protein sequence ID" value="ANZ73081.1"/>
    <property type="molecule type" value="Genomic_DNA"/>
</dbReference>
<accession>A0A1B2J524</accession>
<keyword evidence="3" id="KW-1185">Reference proteome</keyword>
<dbReference type="OrthoDB" id="4024574at2759"/>
<evidence type="ECO:0000313" key="2">
    <source>
        <dbReference type="EMBL" id="ANZ73081.1"/>
    </source>
</evidence>
<name>A0A1B2J524_PICPA</name>
<reference evidence="2 3" key="1">
    <citation type="submission" date="2016-02" db="EMBL/GenBank/DDBJ databases">
        <title>Comparative genomic and transcriptomic foundation for Pichia pastoris.</title>
        <authorList>
            <person name="Love K.R."/>
            <person name="Shah K.A."/>
            <person name="Whittaker C.A."/>
            <person name="Wu J."/>
            <person name="Bartlett M.C."/>
            <person name="Ma D."/>
            <person name="Leeson R.L."/>
            <person name="Priest M."/>
            <person name="Young S.K."/>
            <person name="Love J.C."/>
        </authorList>
    </citation>
    <scope>NUCLEOTIDE SEQUENCE [LARGE SCALE GENOMIC DNA]</scope>
    <source>
        <strain evidence="2 3">ATCC 28485</strain>
    </source>
</reference>
<evidence type="ECO:0000256" key="1">
    <source>
        <dbReference type="SAM" id="SignalP"/>
    </source>
</evidence>
<keyword evidence="1" id="KW-0732">Signal</keyword>
<gene>
    <name evidence="2" type="primary">YGL138C</name>
    <name evidence="2" type="ORF">ATY40_BA7501364</name>
</gene>
<feature type="signal peptide" evidence="1">
    <location>
        <begin position="1"/>
        <end position="19"/>
    </location>
</feature>
<organism evidence="2 3">
    <name type="scientific">Komagataella pastoris</name>
    <name type="common">Yeast</name>
    <name type="synonym">Pichia pastoris</name>
    <dbReference type="NCBI Taxonomy" id="4922"/>
    <lineage>
        <taxon>Eukaryota</taxon>
        <taxon>Fungi</taxon>
        <taxon>Dikarya</taxon>
        <taxon>Ascomycota</taxon>
        <taxon>Saccharomycotina</taxon>
        <taxon>Pichiomycetes</taxon>
        <taxon>Pichiales</taxon>
        <taxon>Pichiaceae</taxon>
        <taxon>Komagataella</taxon>
    </lineage>
</organism>
<dbReference type="Proteomes" id="UP000094565">
    <property type="component" value="Chromosome 1"/>
</dbReference>
<proteinExistence type="predicted"/>
<protein>
    <submittedName>
        <fullName evidence="2">BA75_01364T0</fullName>
    </submittedName>
</protein>
<evidence type="ECO:0000313" key="3">
    <source>
        <dbReference type="Proteomes" id="UP000094565"/>
    </source>
</evidence>
<sequence>MPFRLYISFALYLIALVHSLILPTNSPVCALPHAKFFPYWGYRIQREYSLKSLRGPLSHYSVFIHCRQSSLDYEHLVRLGREEDIPWNTTICFSKHQTKKSKSPVNKKLRQLWNTNDSVVNEKQTFSPLYRVYKKRFKKFDYLLTKMALSRFLRHTSRRQDEKVDGIRHLPSKEVLSVFLEDLECYKLVRRKKYVTRELSLYTPYRFIGGLFKCPLSQETKTNMLKSASKLDPISPYQIPCGSNTAVPIAPLISDDISQQLVNHNIFSSKITDFRINIIQRIPYLFTPSFLDPRFHSFGVFKGRYSNWFDELDINEDYDLSSLDGSVVSKANTLFANYIAKHFRLENTNPLLVWERNTSNTHDDDNEQYLNRKSDLLNQVLSQLVEWPWDVAKQHLTNIHQILDLDS</sequence>
<feature type="chain" id="PRO_5008539281" evidence="1">
    <location>
        <begin position="20"/>
        <end position="407"/>
    </location>
</feature>
<dbReference type="AlphaFoldDB" id="A0A1B2J524"/>